<sequence length="69" mass="7638">MAFRLETLSKPVVSLLCSADCFVEFPPVPWKSAHIVTGSHFSQVFRLGFKLRLICKARGDPPLGPKPNV</sequence>
<dbReference type="AlphaFoldDB" id="A0ABD2LL83"/>
<proteinExistence type="predicted"/>
<dbReference type="EMBL" id="JBICBT010000362">
    <property type="protein sequence ID" value="KAL3115987.1"/>
    <property type="molecule type" value="Genomic_DNA"/>
</dbReference>
<gene>
    <name evidence="1" type="ORF">niasHT_007287</name>
</gene>
<evidence type="ECO:0000313" key="2">
    <source>
        <dbReference type="Proteomes" id="UP001620626"/>
    </source>
</evidence>
<dbReference type="Proteomes" id="UP001620626">
    <property type="component" value="Unassembled WGS sequence"/>
</dbReference>
<evidence type="ECO:0000313" key="1">
    <source>
        <dbReference type="EMBL" id="KAL3115987.1"/>
    </source>
</evidence>
<accession>A0ABD2LL83</accession>
<reference evidence="1 2" key="1">
    <citation type="submission" date="2024-10" db="EMBL/GenBank/DDBJ databases">
        <authorList>
            <person name="Kim D."/>
        </authorList>
    </citation>
    <scope>NUCLEOTIDE SEQUENCE [LARGE SCALE GENOMIC DNA]</scope>
    <source>
        <strain evidence="1">BH-2024</strain>
    </source>
</reference>
<name>A0ABD2LL83_9BILA</name>
<protein>
    <submittedName>
        <fullName evidence="1">Uncharacterized protein</fullName>
    </submittedName>
</protein>
<organism evidence="1 2">
    <name type="scientific">Heterodera trifolii</name>
    <dbReference type="NCBI Taxonomy" id="157864"/>
    <lineage>
        <taxon>Eukaryota</taxon>
        <taxon>Metazoa</taxon>
        <taxon>Ecdysozoa</taxon>
        <taxon>Nematoda</taxon>
        <taxon>Chromadorea</taxon>
        <taxon>Rhabditida</taxon>
        <taxon>Tylenchina</taxon>
        <taxon>Tylenchomorpha</taxon>
        <taxon>Tylenchoidea</taxon>
        <taxon>Heteroderidae</taxon>
        <taxon>Heteroderinae</taxon>
        <taxon>Heterodera</taxon>
    </lineage>
</organism>
<comment type="caution">
    <text evidence="1">The sequence shown here is derived from an EMBL/GenBank/DDBJ whole genome shotgun (WGS) entry which is preliminary data.</text>
</comment>
<keyword evidence="2" id="KW-1185">Reference proteome</keyword>